<protein>
    <submittedName>
        <fullName evidence="3">Parkinsonism-associated protein DJ-1</fullName>
    </submittedName>
</protein>
<organism evidence="3 4">
    <name type="scientific">Photobacterium marinum</name>
    <dbReference type="NCBI Taxonomy" id="1056511"/>
    <lineage>
        <taxon>Bacteria</taxon>
        <taxon>Pseudomonadati</taxon>
        <taxon>Pseudomonadota</taxon>
        <taxon>Gammaproteobacteria</taxon>
        <taxon>Vibrionales</taxon>
        <taxon>Vibrionaceae</taxon>
        <taxon>Photobacterium</taxon>
    </lineage>
</organism>
<keyword evidence="1" id="KW-0677">Repeat</keyword>
<dbReference type="CDD" id="cd03135">
    <property type="entry name" value="GATase1_DJ-1"/>
    <property type="match status" value="1"/>
</dbReference>
<dbReference type="Pfam" id="PF01965">
    <property type="entry name" value="DJ-1_PfpI"/>
    <property type="match status" value="1"/>
</dbReference>
<dbReference type="OrthoDB" id="9803764at2"/>
<dbReference type="PATRIC" id="fig|1056511.3.peg.2854"/>
<dbReference type="InterPro" id="IPR006287">
    <property type="entry name" value="DJ-1"/>
</dbReference>
<dbReference type="PANTHER" id="PTHR48094">
    <property type="entry name" value="PROTEIN/NUCLEIC ACID DEGLYCASE DJ-1-RELATED"/>
    <property type="match status" value="1"/>
</dbReference>
<dbReference type="InterPro" id="IPR029062">
    <property type="entry name" value="Class_I_gatase-like"/>
</dbReference>
<name>L8J8T2_9GAMM</name>
<dbReference type="NCBIfam" id="NF008605">
    <property type="entry name" value="PRK11574.1"/>
    <property type="match status" value="1"/>
</dbReference>
<dbReference type="PANTHER" id="PTHR48094:SF23">
    <property type="entry name" value="PROTEIN_NUCLEIC ACID DEGLYCASE 3"/>
    <property type="match status" value="1"/>
</dbReference>
<dbReference type="NCBIfam" id="TIGR01383">
    <property type="entry name" value="not_thiJ"/>
    <property type="match status" value="1"/>
</dbReference>
<dbReference type="AlphaFoldDB" id="L8J8T2"/>
<gene>
    <name evidence="3" type="ORF">C942_01778</name>
</gene>
<evidence type="ECO:0000313" key="3">
    <source>
        <dbReference type="EMBL" id="ELR65206.1"/>
    </source>
</evidence>
<evidence type="ECO:0000259" key="2">
    <source>
        <dbReference type="Pfam" id="PF01965"/>
    </source>
</evidence>
<sequence length="207" mass="22581">MTNDAQLQRPIKVAVCIAPGSEEMEAVNTMDILVRAGFEVTAASTASDGALIVEGSRGIKLVADVALVNIADEQFDCVVLPGGLGGAECFRDSPLLVEFVMQHKYDGKLIAAICAAPAVVLEHHKMFPEAIMTAHPAFLEQIPEERRRTKRVVYDVNHNLLTSQGPGTSMEFAFEIINRLAGKDKAVEVAEPMVVWPNMHYNVLPRK</sequence>
<dbReference type="Proteomes" id="UP000011134">
    <property type="component" value="Unassembled WGS sequence"/>
</dbReference>
<dbReference type="Gene3D" id="3.40.50.880">
    <property type="match status" value="1"/>
</dbReference>
<evidence type="ECO:0000256" key="1">
    <source>
        <dbReference type="ARBA" id="ARBA00022737"/>
    </source>
</evidence>
<proteinExistence type="predicted"/>
<accession>L8J8T2</accession>
<feature type="domain" description="DJ-1/PfpI" evidence="2">
    <location>
        <begin position="12"/>
        <end position="178"/>
    </location>
</feature>
<dbReference type="SUPFAM" id="SSF52317">
    <property type="entry name" value="Class I glutamine amidotransferase-like"/>
    <property type="match status" value="1"/>
</dbReference>
<dbReference type="InterPro" id="IPR002818">
    <property type="entry name" value="DJ-1/PfpI"/>
</dbReference>
<dbReference type="RefSeq" id="WP_007466605.1">
    <property type="nucleotide sequence ID" value="NZ_AMZO01000020.1"/>
</dbReference>
<dbReference type="GO" id="GO:0005737">
    <property type="term" value="C:cytoplasm"/>
    <property type="evidence" value="ECO:0007669"/>
    <property type="project" value="TreeGrafter"/>
</dbReference>
<reference evidence="3 4" key="1">
    <citation type="submission" date="2012-12" db="EMBL/GenBank/DDBJ databases">
        <title>Genome Assembly of Photobacterium sp. AK15.</title>
        <authorList>
            <person name="Khatri I."/>
            <person name="Vaidya B."/>
            <person name="Srinivas T.N.R."/>
            <person name="Subramanian S."/>
            <person name="Pinnaka A."/>
        </authorList>
    </citation>
    <scope>NUCLEOTIDE SEQUENCE [LARGE SCALE GENOMIC DNA]</scope>
    <source>
        <strain evidence="3 4">AK15</strain>
    </source>
</reference>
<evidence type="ECO:0000313" key="4">
    <source>
        <dbReference type="Proteomes" id="UP000011134"/>
    </source>
</evidence>
<dbReference type="FunFam" id="3.40.50.880:FF:000015">
    <property type="entry name" value="Protein DJ-1 homolog C"/>
    <property type="match status" value="1"/>
</dbReference>
<keyword evidence="4" id="KW-1185">Reference proteome</keyword>
<dbReference type="InterPro" id="IPR050325">
    <property type="entry name" value="Prot/Nucl_acid_deglycase"/>
</dbReference>
<comment type="caution">
    <text evidence="3">The sequence shown here is derived from an EMBL/GenBank/DDBJ whole genome shotgun (WGS) entry which is preliminary data.</text>
</comment>
<dbReference type="EMBL" id="AMZO01000020">
    <property type="protein sequence ID" value="ELR65206.1"/>
    <property type="molecule type" value="Genomic_DNA"/>
</dbReference>